<protein>
    <submittedName>
        <fullName evidence="1">Uncharacterized protein</fullName>
    </submittedName>
</protein>
<dbReference type="RefSeq" id="WP_108004715.1">
    <property type="nucleotide sequence ID" value="NZ_JBHEEX010000011.1"/>
</dbReference>
<dbReference type="OrthoDB" id="8420297at2"/>
<gene>
    <name evidence="1" type="ORF">C7449_110122</name>
</gene>
<comment type="caution">
    <text evidence="1">The sequence shown here is derived from an EMBL/GenBank/DDBJ whole genome shotgun (WGS) entry which is preliminary data.</text>
</comment>
<organism evidence="1 2">
    <name type="scientific">Mycoplana dimorpha</name>
    <dbReference type="NCBI Taxonomy" id="28320"/>
    <lineage>
        <taxon>Bacteria</taxon>
        <taxon>Pseudomonadati</taxon>
        <taxon>Pseudomonadota</taxon>
        <taxon>Alphaproteobacteria</taxon>
        <taxon>Hyphomicrobiales</taxon>
        <taxon>Rhizobiaceae</taxon>
        <taxon>Mycoplana</taxon>
    </lineage>
</organism>
<reference evidence="1 2" key="1">
    <citation type="submission" date="2018-04" db="EMBL/GenBank/DDBJ databases">
        <title>Genomic Encyclopedia of Type Strains, Phase IV (KMG-IV): sequencing the most valuable type-strain genomes for metagenomic binning, comparative biology and taxonomic classification.</title>
        <authorList>
            <person name="Goeker M."/>
        </authorList>
    </citation>
    <scope>NUCLEOTIDE SEQUENCE [LARGE SCALE GENOMIC DNA]</scope>
    <source>
        <strain evidence="1 2">DSM 7138</strain>
    </source>
</reference>
<dbReference type="EMBL" id="PZZZ01000010">
    <property type="protein sequence ID" value="PTM90237.1"/>
    <property type="molecule type" value="Genomic_DNA"/>
</dbReference>
<dbReference type="Proteomes" id="UP000241247">
    <property type="component" value="Unassembled WGS sequence"/>
</dbReference>
<evidence type="ECO:0000313" key="1">
    <source>
        <dbReference type="EMBL" id="PTM90237.1"/>
    </source>
</evidence>
<proteinExistence type="predicted"/>
<evidence type="ECO:0000313" key="2">
    <source>
        <dbReference type="Proteomes" id="UP000241247"/>
    </source>
</evidence>
<accession>A0A2T5AU44</accession>
<name>A0A2T5AU44_MYCDI</name>
<keyword evidence="2" id="KW-1185">Reference proteome</keyword>
<dbReference type="AlphaFoldDB" id="A0A2T5AU44"/>
<sequence>MSQIVTVSPVTAAYAAQAGKPVARATTLFEQKIEAWRDAARIDGDERVKAYLTLVQPPALALALLTTKRQPDISAAEAERIYAEIAGQSLADPDARPTAED</sequence>